<gene>
    <name evidence="1" type="ORF">S03H2_57440</name>
</gene>
<reference evidence="1" key="1">
    <citation type="journal article" date="2014" name="Front. Microbiol.">
        <title>High frequency of phylogenetically diverse reductive dehalogenase-homologous genes in deep subseafloor sedimentary metagenomes.</title>
        <authorList>
            <person name="Kawai M."/>
            <person name="Futagami T."/>
            <person name="Toyoda A."/>
            <person name="Takaki Y."/>
            <person name="Nishi S."/>
            <person name="Hori S."/>
            <person name="Arai W."/>
            <person name="Tsubouchi T."/>
            <person name="Morono Y."/>
            <person name="Uchiyama I."/>
            <person name="Ito T."/>
            <person name="Fujiyama A."/>
            <person name="Inagaki F."/>
            <person name="Takami H."/>
        </authorList>
    </citation>
    <scope>NUCLEOTIDE SEQUENCE</scope>
    <source>
        <strain evidence="1">Expedition CK06-06</strain>
    </source>
</reference>
<dbReference type="Gene3D" id="3.40.720.10">
    <property type="entry name" value="Alkaline Phosphatase, subunit A"/>
    <property type="match status" value="1"/>
</dbReference>
<accession>X1IHU3</accession>
<dbReference type="Pfam" id="PF01663">
    <property type="entry name" value="Phosphodiest"/>
    <property type="match status" value="1"/>
</dbReference>
<name>X1IHU3_9ZZZZ</name>
<protein>
    <recommendedName>
        <fullName evidence="2">Nucleotide pyrophosphatase</fullName>
    </recommendedName>
</protein>
<dbReference type="AlphaFoldDB" id="X1IHU3"/>
<proteinExistence type="predicted"/>
<dbReference type="InterPro" id="IPR017850">
    <property type="entry name" value="Alkaline_phosphatase_core_sf"/>
</dbReference>
<feature type="non-terminal residue" evidence="1">
    <location>
        <position position="1"/>
    </location>
</feature>
<evidence type="ECO:0008006" key="2">
    <source>
        <dbReference type="Google" id="ProtNLM"/>
    </source>
</evidence>
<dbReference type="EMBL" id="BARU01036816">
    <property type="protein sequence ID" value="GAH81287.1"/>
    <property type="molecule type" value="Genomic_DNA"/>
</dbReference>
<dbReference type="SUPFAM" id="SSF53649">
    <property type="entry name" value="Alkaline phosphatase-like"/>
    <property type="match status" value="1"/>
</dbReference>
<dbReference type="InterPro" id="IPR002591">
    <property type="entry name" value="Phosphodiest/P_Trfase"/>
</dbReference>
<feature type="non-terminal residue" evidence="1">
    <location>
        <position position="251"/>
    </location>
</feature>
<organism evidence="1">
    <name type="scientific">marine sediment metagenome</name>
    <dbReference type="NCBI Taxonomy" id="412755"/>
    <lineage>
        <taxon>unclassified sequences</taxon>
        <taxon>metagenomes</taxon>
        <taxon>ecological metagenomes</taxon>
    </lineage>
</organism>
<comment type="caution">
    <text evidence="1">The sequence shown here is derived from an EMBL/GenBank/DDBJ whole genome shotgun (WGS) entry which is preliminary data.</text>
</comment>
<evidence type="ECO:0000313" key="1">
    <source>
        <dbReference type="EMBL" id="GAH81287.1"/>
    </source>
</evidence>
<sequence length="251" mass="29143">TDYWVANSKIINEPKIWDIISKKGLKSIILGIPPTYPVKPLNGCLVSGFIAPDTLSKFTYPPELKKEISENVGDYILDVKFRTNAKEQLLIDLYQMTKIHFNTVKYLIKTKEWNYCHFVIIGLDRLHHAFWKYYDKSHHKYEPGNMFESAIKNFYKFLDKQVGEILELIDEKNTTIMIVSDHGAKAMKGCLCVNMALEKLGLLKFKNKPKPRTRLEDAEIDWGKTYAWGWGGYYARIFLNVKGREPNGIIK</sequence>